<dbReference type="Pfam" id="PF13487">
    <property type="entry name" value="HD_5"/>
    <property type="match status" value="1"/>
</dbReference>
<dbReference type="RefSeq" id="WP_151622805.1">
    <property type="nucleotide sequence ID" value="NZ_CP043028.1"/>
</dbReference>
<dbReference type="Proteomes" id="UP000327030">
    <property type="component" value="Chromosome 1"/>
</dbReference>
<dbReference type="InterPro" id="IPR006675">
    <property type="entry name" value="HDIG_dom"/>
</dbReference>
<dbReference type="SMART" id="SM00448">
    <property type="entry name" value="REC"/>
    <property type="match status" value="1"/>
</dbReference>
<accession>A0A5P6VPI5</accession>
<dbReference type="OrthoDB" id="9804747at2"/>
<evidence type="ECO:0000256" key="3">
    <source>
        <dbReference type="PROSITE-ProRule" id="PRU00169"/>
    </source>
</evidence>
<dbReference type="AlphaFoldDB" id="A0A5P6VPI5"/>
<dbReference type="PANTHER" id="PTHR45228">
    <property type="entry name" value="CYCLIC DI-GMP PHOSPHODIESTERASE TM_0186-RELATED"/>
    <property type="match status" value="1"/>
</dbReference>
<dbReference type="InterPro" id="IPR011006">
    <property type="entry name" value="CheY-like_superfamily"/>
</dbReference>
<feature type="domain" description="Response regulatory" evidence="4">
    <location>
        <begin position="4"/>
        <end position="122"/>
    </location>
</feature>
<dbReference type="InterPro" id="IPR003607">
    <property type="entry name" value="HD/PDEase_dom"/>
</dbReference>
<dbReference type="SUPFAM" id="SSF109604">
    <property type="entry name" value="HD-domain/PDEase-like"/>
    <property type="match status" value="1"/>
</dbReference>
<dbReference type="PROSITE" id="PS51832">
    <property type="entry name" value="HD_GYP"/>
    <property type="match status" value="1"/>
</dbReference>
<proteinExistence type="predicted"/>
<evidence type="ECO:0000259" key="4">
    <source>
        <dbReference type="PROSITE" id="PS50110"/>
    </source>
</evidence>
<dbReference type="PANTHER" id="PTHR45228:SF5">
    <property type="entry name" value="CYCLIC DI-GMP PHOSPHODIESTERASE VC_1348-RELATED"/>
    <property type="match status" value="1"/>
</dbReference>
<dbReference type="CDD" id="cd00077">
    <property type="entry name" value="HDc"/>
    <property type="match status" value="1"/>
</dbReference>
<evidence type="ECO:0000313" key="7">
    <source>
        <dbReference type="Proteomes" id="UP000327030"/>
    </source>
</evidence>
<dbReference type="InterPro" id="IPR037522">
    <property type="entry name" value="HD_GYP_dom"/>
</dbReference>
<organism evidence="6 7">
    <name type="scientific">Pseudobutyrivibrio xylanivorans</name>
    <dbReference type="NCBI Taxonomy" id="185007"/>
    <lineage>
        <taxon>Bacteria</taxon>
        <taxon>Bacillati</taxon>
        <taxon>Bacillota</taxon>
        <taxon>Clostridia</taxon>
        <taxon>Lachnospirales</taxon>
        <taxon>Lachnospiraceae</taxon>
        <taxon>Pseudobutyrivibrio</taxon>
    </lineage>
</organism>
<dbReference type="InterPro" id="IPR001789">
    <property type="entry name" value="Sig_transdc_resp-reg_receiver"/>
</dbReference>
<protein>
    <recommendedName>
        <fullName evidence="1">Stage 0 sporulation protein A homolog</fullName>
    </recommendedName>
</protein>
<dbReference type="SMART" id="SM00471">
    <property type="entry name" value="HDc"/>
    <property type="match status" value="1"/>
</dbReference>
<dbReference type="EMBL" id="CP043028">
    <property type="protein sequence ID" value="QFJ54312.1"/>
    <property type="molecule type" value="Genomic_DNA"/>
</dbReference>
<evidence type="ECO:0000256" key="2">
    <source>
        <dbReference type="ARBA" id="ARBA00024867"/>
    </source>
</evidence>
<dbReference type="PROSITE" id="PS50110">
    <property type="entry name" value="RESPONSE_REGULATORY"/>
    <property type="match status" value="1"/>
</dbReference>
<dbReference type="Pfam" id="PF00072">
    <property type="entry name" value="Response_reg"/>
    <property type="match status" value="1"/>
</dbReference>
<keyword evidence="3" id="KW-0597">Phosphoprotein</keyword>
<evidence type="ECO:0000313" key="6">
    <source>
        <dbReference type="EMBL" id="QFJ54312.1"/>
    </source>
</evidence>
<dbReference type="Gene3D" id="1.10.3210.10">
    <property type="entry name" value="Hypothetical protein af1432"/>
    <property type="match status" value="1"/>
</dbReference>
<comment type="function">
    <text evidence="2">May play the central regulatory role in sporulation. It may be an element of the effector pathway responsible for the activation of sporulation genes in response to nutritional stress. Spo0A may act in concert with spo0H (a sigma factor) to control the expression of some genes that are critical to the sporulation process.</text>
</comment>
<dbReference type="Gene3D" id="3.40.50.2300">
    <property type="match status" value="1"/>
</dbReference>
<gene>
    <name evidence="6" type="ORF">FXF36_05280</name>
</gene>
<reference evidence="7" key="1">
    <citation type="submission" date="2019-08" db="EMBL/GenBank/DDBJ databases">
        <title>Complete Genome Sequence of the Polysaccharide-Degrading Rumen Bacterium Pseudobutyrivibrio xylanivorans MA3014.</title>
        <authorList>
            <person name="Palevich N."/>
            <person name="Maclean P.H."/>
            <person name="Kelly W.J."/>
            <person name="Leahy S.C."/>
            <person name="Rakonjac J."/>
            <person name="Attwood G.T."/>
        </authorList>
    </citation>
    <scope>NUCLEOTIDE SEQUENCE [LARGE SCALE GENOMIC DNA]</scope>
    <source>
        <strain evidence="7">MA3014</strain>
    </source>
</reference>
<feature type="domain" description="HD-GYP" evidence="5">
    <location>
        <begin position="142"/>
        <end position="337"/>
    </location>
</feature>
<evidence type="ECO:0000256" key="1">
    <source>
        <dbReference type="ARBA" id="ARBA00018672"/>
    </source>
</evidence>
<sequence length="347" mass="39032">MIPQIIVVDDDPIILKGAWNTLTGAGFKVVALKSGKALFEHMKDNPPPELILMDISMPEMDGFEVIKELKKSEGLWRDTPVIFLTANEDEDAETRGLSLGAMDFIRKPFVANVLVLRVKHAVELVRLQKNLEGMVEEKTKENENLFIHVVESLADAIDAKDKYTNGHSGRVADYSKEIAKRYGYDEKRQEKIFMMGLLHDVGKIGVPDEVINKPGMLTDEEFACIKKHPGIGAKILDNIKEMPELAAGAKWHHERFDGKGYPQGLSGDDIPEEARMIAVADAYDAMTSNRSYRGALPQEIVRGEIEKGKGSQFDPKFADIMLKMIDDDKEYLMRDRPVDDTKDDNRD</sequence>
<dbReference type="NCBIfam" id="TIGR00277">
    <property type="entry name" value="HDIG"/>
    <property type="match status" value="1"/>
</dbReference>
<dbReference type="GO" id="GO:0000160">
    <property type="term" value="P:phosphorelay signal transduction system"/>
    <property type="evidence" value="ECO:0007669"/>
    <property type="project" value="InterPro"/>
</dbReference>
<name>A0A5P6VPI5_PSEXY</name>
<evidence type="ECO:0000259" key="5">
    <source>
        <dbReference type="PROSITE" id="PS51832"/>
    </source>
</evidence>
<dbReference type="InterPro" id="IPR052020">
    <property type="entry name" value="Cyclic_di-GMP/3'3'-cGAMP_PDE"/>
</dbReference>
<feature type="modified residue" description="4-aspartylphosphate" evidence="3">
    <location>
        <position position="54"/>
    </location>
</feature>
<dbReference type="KEGG" id="pxv:FXF36_05280"/>
<dbReference type="SUPFAM" id="SSF52172">
    <property type="entry name" value="CheY-like"/>
    <property type="match status" value="1"/>
</dbReference>